<accession>A0A2I0J350</accession>
<organism evidence="1 2">
    <name type="scientific">Punica granatum</name>
    <name type="common">Pomegranate</name>
    <dbReference type="NCBI Taxonomy" id="22663"/>
    <lineage>
        <taxon>Eukaryota</taxon>
        <taxon>Viridiplantae</taxon>
        <taxon>Streptophyta</taxon>
        <taxon>Embryophyta</taxon>
        <taxon>Tracheophyta</taxon>
        <taxon>Spermatophyta</taxon>
        <taxon>Magnoliopsida</taxon>
        <taxon>eudicotyledons</taxon>
        <taxon>Gunneridae</taxon>
        <taxon>Pentapetalae</taxon>
        <taxon>rosids</taxon>
        <taxon>malvids</taxon>
        <taxon>Myrtales</taxon>
        <taxon>Lythraceae</taxon>
        <taxon>Punica</taxon>
    </lineage>
</organism>
<comment type="caution">
    <text evidence="1">The sequence shown here is derived from an EMBL/GenBank/DDBJ whole genome shotgun (WGS) entry which is preliminary data.</text>
</comment>
<reference evidence="1 2" key="1">
    <citation type="submission" date="2017-11" db="EMBL/GenBank/DDBJ databases">
        <title>De-novo sequencing of pomegranate (Punica granatum L.) genome.</title>
        <authorList>
            <person name="Akparov Z."/>
            <person name="Amiraslanov A."/>
            <person name="Hajiyeva S."/>
            <person name="Abbasov M."/>
            <person name="Kaur K."/>
            <person name="Hamwieh A."/>
            <person name="Solovyev V."/>
            <person name="Salamov A."/>
            <person name="Braich B."/>
            <person name="Kosarev P."/>
            <person name="Mahmoud A."/>
            <person name="Hajiyev E."/>
            <person name="Babayeva S."/>
            <person name="Izzatullayeva V."/>
            <person name="Mammadov A."/>
            <person name="Mammadov A."/>
            <person name="Sharifova S."/>
            <person name="Ojaghi J."/>
            <person name="Eynullazada K."/>
            <person name="Bayramov B."/>
            <person name="Abdulazimova A."/>
            <person name="Shahmuradov I."/>
        </authorList>
    </citation>
    <scope>NUCLEOTIDE SEQUENCE [LARGE SCALE GENOMIC DNA]</scope>
    <source>
        <strain evidence="2">cv. AG2017</strain>
        <tissue evidence="1">Leaf</tissue>
    </source>
</reference>
<dbReference type="Proteomes" id="UP000233551">
    <property type="component" value="Unassembled WGS sequence"/>
</dbReference>
<keyword evidence="2" id="KW-1185">Reference proteome</keyword>
<protein>
    <submittedName>
        <fullName evidence="1">Uncharacterized protein</fullName>
    </submittedName>
</protein>
<evidence type="ECO:0000313" key="2">
    <source>
        <dbReference type="Proteomes" id="UP000233551"/>
    </source>
</evidence>
<gene>
    <name evidence="1" type="ORF">CRG98_028954</name>
</gene>
<evidence type="ECO:0000313" key="1">
    <source>
        <dbReference type="EMBL" id="PKI50642.1"/>
    </source>
</evidence>
<dbReference type="AlphaFoldDB" id="A0A2I0J350"/>
<dbReference type="EMBL" id="PGOL01002090">
    <property type="protein sequence ID" value="PKI50642.1"/>
    <property type="molecule type" value="Genomic_DNA"/>
</dbReference>
<sequence>MEMVRGGNVLKPIRKSHAGSVNISKLRSQPNRWVEALANGPDPTSDVVDTLSGCQRPHRWARGCQHPPRMLVN</sequence>
<name>A0A2I0J350_PUNGR</name>
<proteinExistence type="predicted"/>